<dbReference type="InterPro" id="IPR006059">
    <property type="entry name" value="SBP"/>
</dbReference>
<gene>
    <name evidence="1" type="ORF">SE17_27975</name>
</gene>
<reference evidence="1 2" key="1">
    <citation type="submission" date="2015-09" db="EMBL/GenBank/DDBJ databases">
        <title>Draft genome sequence of Kouleothrix aurantiaca JCM 19913.</title>
        <authorList>
            <person name="Hemp J."/>
        </authorList>
    </citation>
    <scope>NUCLEOTIDE SEQUENCE [LARGE SCALE GENOMIC DNA]</scope>
    <source>
        <strain evidence="1 2">COM-B</strain>
    </source>
</reference>
<dbReference type="SUPFAM" id="SSF53850">
    <property type="entry name" value="Periplasmic binding protein-like II"/>
    <property type="match status" value="1"/>
</dbReference>
<accession>A0A0P9CXT4</accession>
<organism evidence="1 2">
    <name type="scientific">Kouleothrix aurantiaca</name>
    <dbReference type="NCBI Taxonomy" id="186479"/>
    <lineage>
        <taxon>Bacteria</taxon>
        <taxon>Bacillati</taxon>
        <taxon>Chloroflexota</taxon>
        <taxon>Chloroflexia</taxon>
        <taxon>Chloroflexales</taxon>
        <taxon>Roseiflexineae</taxon>
        <taxon>Roseiflexaceae</taxon>
        <taxon>Kouleothrix</taxon>
    </lineage>
</organism>
<dbReference type="Gene3D" id="3.40.190.10">
    <property type="entry name" value="Periplasmic binding protein-like II"/>
    <property type="match status" value="1"/>
</dbReference>
<dbReference type="Pfam" id="PF13416">
    <property type="entry name" value="SBP_bac_8"/>
    <property type="match status" value="1"/>
</dbReference>
<dbReference type="Proteomes" id="UP000050509">
    <property type="component" value="Unassembled WGS sequence"/>
</dbReference>
<evidence type="ECO:0000313" key="2">
    <source>
        <dbReference type="Proteomes" id="UP000050509"/>
    </source>
</evidence>
<proteinExistence type="predicted"/>
<protein>
    <recommendedName>
        <fullName evidence="3">ABC transporter substrate-binding protein</fullName>
    </recommendedName>
</protein>
<keyword evidence="2" id="KW-1185">Reference proteome</keyword>
<evidence type="ECO:0008006" key="3">
    <source>
        <dbReference type="Google" id="ProtNLM"/>
    </source>
</evidence>
<dbReference type="AlphaFoldDB" id="A0A0P9CXT4"/>
<sequence>TFNSPETVAGVKWLQETYGSEKYKPMLPPGIESWTDPSNNEAYLAGTTGMTQNAFSVYAKAKKDKNPVFPNTVIMHKPKTNDGKLLEAGGSGWFTIFKGSKNIDAAKKLIMHMIDPATFTPIAQVAGGLLLPAYKNQWTDEILSIDPNFPIVKEIVFNPNAYTGTAYPADPNAAIDGVLPAAIPSQMMANVLNGSMTPEEAVKDAHDKIVQIFEEGGLPQS</sequence>
<dbReference type="EMBL" id="LJCR01001488">
    <property type="protein sequence ID" value="KPV50265.1"/>
    <property type="molecule type" value="Genomic_DNA"/>
</dbReference>
<evidence type="ECO:0000313" key="1">
    <source>
        <dbReference type="EMBL" id="KPV50265.1"/>
    </source>
</evidence>
<comment type="caution">
    <text evidence="1">The sequence shown here is derived from an EMBL/GenBank/DDBJ whole genome shotgun (WGS) entry which is preliminary data.</text>
</comment>
<name>A0A0P9CXT4_9CHLR</name>
<feature type="non-terminal residue" evidence="1">
    <location>
        <position position="1"/>
    </location>
</feature>